<comment type="caution">
    <text evidence="4">Lacks conserved residue(s) required for the propagation of feature annotation.</text>
</comment>
<feature type="domain" description="SWIM-type" evidence="9">
    <location>
        <begin position="262"/>
        <end position="283"/>
    </location>
</feature>
<dbReference type="GO" id="GO:0016020">
    <property type="term" value="C:membrane"/>
    <property type="evidence" value="ECO:0007669"/>
    <property type="project" value="InterPro"/>
</dbReference>
<dbReference type="Pfam" id="PF12661">
    <property type="entry name" value="hEGF"/>
    <property type="match status" value="2"/>
</dbReference>
<evidence type="ECO:0000259" key="8">
    <source>
        <dbReference type="PROSITE" id="PS50060"/>
    </source>
</evidence>
<keyword evidence="5" id="KW-0863">Zinc-finger</keyword>
<dbReference type="PROSITE" id="PS50026">
    <property type="entry name" value="EGF_3"/>
    <property type="match status" value="3"/>
</dbReference>
<sequence length="442" mass="48790">MSAKPNNINLSDINVGISSVNRENGNQEDTLGRNERIELYSKENVYKKEYQHSNPDSREGQYAYTNPVAYEDSVCANETETEKPKSQNGSFKNGSHIGEHVLKDERASSNSNSKLDCFKQSICYIYMLKVVTDRWKLSIAVLAVICIVLLIIIIILISVLQKSTDKDGEIGIEVKSICEYGVCANNGTCSETETNFKCQCMKGYYGRVCEHMVCSNIICYNGGFCVINGSFGECLCPPGFYGSHCEGTPCSNVTCKNGGICYSVDWKFNCSCPDGTSGKYCEHTPCDRPEVRCLNGGSCLFSSNTSTCACRYQYFGEACEKYCQYGPSSAFEGTYYLYIEASPPVQENNIARLISSQSLSTCLRCLKFSYHMYGTAVGSLNIYHGDQKLWTQSGSHGDMWNTLLLEVDGTVDKQIIFEAVRGSGVTGDIAIDDIHFSPGGCK</sequence>
<evidence type="ECO:0000256" key="4">
    <source>
        <dbReference type="PROSITE-ProRule" id="PRU00076"/>
    </source>
</evidence>
<dbReference type="PANTHER" id="PTHR23282">
    <property type="entry name" value="APICAL ENDOSOMAL GLYCOPROTEIN PRECURSOR"/>
    <property type="match status" value="1"/>
</dbReference>
<dbReference type="SMART" id="SM00181">
    <property type="entry name" value="EGF"/>
    <property type="match status" value="4"/>
</dbReference>
<dbReference type="SMART" id="SM00137">
    <property type="entry name" value="MAM"/>
    <property type="match status" value="1"/>
</dbReference>
<dbReference type="PANTHER" id="PTHR23282:SF148">
    <property type="entry name" value="MAM DOMAIN-CONTAINING PROTEIN"/>
    <property type="match status" value="1"/>
</dbReference>
<evidence type="ECO:0000313" key="10">
    <source>
        <dbReference type="EMBL" id="VDI15062.1"/>
    </source>
</evidence>
<dbReference type="SUPFAM" id="SSF49899">
    <property type="entry name" value="Concanavalin A-like lectins/glucanases"/>
    <property type="match status" value="1"/>
</dbReference>
<organism evidence="10 11">
    <name type="scientific">Mytilus galloprovincialis</name>
    <name type="common">Mediterranean mussel</name>
    <dbReference type="NCBI Taxonomy" id="29158"/>
    <lineage>
        <taxon>Eukaryota</taxon>
        <taxon>Metazoa</taxon>
        <taxon>Spiralia</taxon>
        <taxon>Lophotrochozoa</taxon>
        <taxon>Mollusca</taxon>
        <taxon>Bivalvia</taxon>
        <taxon>Autobranchia</taxon>
        <taxon>Pteriomorphia</taxon>
        <taxon>Mytilida</taxon>
        <taxon>Mytiloidea</taxon>
        <taxon>Mytilidae</taxon>
        <taxon>Mytilinae</taxon>
        <taxon>Mytilus</taxon>
    </lineage>
</organism>
<dbReference type="InterPro" id="IPR051560">
    <property type="entry name" value="MAM_domain-containing"/>
</dbReference>
<keyword evidence="11" id="KW-1185">Reference proteome</keyword>
<dbReference type="CDD" id="cd00054">
    <property type="entry name" value="EGF_CA"/>
    <property type="match status" value="2"/>
</dbReference>
<keyword evidence="2" id="KW-0677">Repeat</keyword>
<evidence type="ECO:0000256" key="2">
    <source>
        <dbReference type="ARBA" id="ARBA00022737"/>
    </source>
</evidence>
<feature type="transmembrane region" description="Helical" evidence="6">
    <location>
        <begin position="137"/>
        <end position="160"/>
    </location>
</feature>
<dbReference type="InterPro" id="IPR013320">
    <property type="entry name" value="ConA-like_dom_sf"/>
</dbReference>
<feature type="domain" description="EGF-like" evidence="7">
    <location>
        <begin position="174"/>
        <end position="210"/>
    </location>
</feature>
<dbReference type="AlphaFoldDB" id="A0A8B6D4R8"/>
<dbReference type="Gene3D" id="2.60.120.200">
    <property type="match status" value="1"/>
</dbReference>
<dbReference type="PROSITE" id="PS50060">
    <property type="entry name" value="MAM_2"/>
    <property type="match status" value="1"/>
</dbReference>
<reference evidence="10" key="1">
    <citation type="submission" date="2018-11" db="EMBL/GenBank/DDBJ databases">
        <authorList>
            <person name="Alioto T."/>
            <person name="Alioto T."/>
        </authorList>
    </citation>
    <scope>NUCLEOTIDE SEQUENCE</scope>
</reference>
<dbReference type="PROSITE" id="PS01186">
    <property type="entry name" value="EGF_2"/>
    <property type="match status" value="1"/>
</dbReference>
<comment type="caution">
    <text evidence="10">The sequence shown here is derived from an EMBL/GenBank/DDBJ whole genome shotgun (WGS) entry which is preliminary data.</text>
</comment>
<dbReference type="InterPro" id="IPR000998">
    <property type="entry name" value="MAM_dom"/>
</dbReference>
<evidence type="ECO:0000256" key="3">
    <source>
        <dbReference type="ARBA" id="ARBA00023157"/>
    </source>
</evidence>
<keyword evidence="5" id="KW-0862">Zinc</keyword>
<dbReference type="PROSITE" id="PS00022">
    <property type="entry name" value="EGF_1"/>
    <property type="match status" value="3"/>
</dbReference>
<feature type="disulfide bond" evidence="4">
    <location>
        <begin position="310"/>
        <end position="319"/>
    </location>
</feature>
<evidence type="ECO:0000313" key="11">
    <source>
        <dbReference type="Proteomes" id="UP000596742"/>
    </source>
</evidence>
<protein>
    <submittedName>
        <fullName evidence="10">WNT inhibitory factor 1</fullName>
    </submittedName>
</protein>
<feature type="domain" description="EGF-like" evidence="7">
    <location>
        <begin position="246"/>
        <end position="282"/>
    </location>
</feature>
<dbReference type="GO" id="GO:0008270">
    <property type="term" value="F:zinc ion binding"/>
    <property type="evidence" value="ECO:0007669"/>
    <property type="project" value="UniProtKB-KW"/>
</dbReference>
<evidence type="ECO:0000259" key="7">
    <source>
        <dbReference type="PROSITE" id="PS50026"/>
    </source>
</evidence>
<dbReference type="Proteomes" id="UP000596742">
    <property type="component" value="Unassembled WGS sequence"/>
</dbReference>
<keyword evidence="6" id="KW-0472">Membrane</keyword>
<name>A0A8B6D4R8_MYTGA</name>
<feature type="disulfide bond" evidence="4">
    <location>
        <begin position="200"/>
        <end position="209"/>
    </location>
</feature>
<gene>
    <name evidence="10" type="ORF">MGAL_10B081374</name>
</gene>
<evidence type="ECO:0000256" key="5">
    <source>
        <dbReference type="PROSITE-ProRule" id="PRU00325"/>
    </source>
</evidence>
<dbReference type="InterPro" id="IPR013032">
    <property type="entry name" value="EGF-like_CS"/>
</dbReference>
<dbReference type="SUPFAM" id="SSF57196">
    <property type="entry name" value="EGF/Laminin"/>
    <property type="match status" value="3"/>
</dbReference>
<dbReference type="InterPro" id="IPR000742">
    <property type="entry name" value="EGF"/>
</dbReference>
<dbReference type="CDD" id="cd06263">
    <property type="entry name" value="MAM"/>
    <property type="match status" value="1"/>
</dbReference>
<evidence type="ECO:0000256" key="6">
    <source>
        <dbReference type="SAM" id="Phobius"/>
    </source>
</evidence>
<dbReference type="OrthoDB" id="10266706at2759"/>
<dbReference type="InterPro" id="IPR007527">
    <property type="entry name" value="Znf_SWIM"/>
</dbReference>
<keyword evidence="6" id="KW-1133">Transmembrane helix</keyword>
<keyword evidence="1 4" id="KW-0245">EGF-like domain</keyword>
<dbReference type="Pfam" id="PF00629">
    <property type="entry name" value="MAM"/>
    <property type="match status" value="1"/>
</dbReference>
<keyword evidence="3 4" id="KW-1015">Disulfide bond</keyword>
<feature type="disulfide bond" evidence="4">
    <location>
        <begin position="272"/>
        <end position="281"/>
    </location>
</feature>
<evidence type="ECO:0000259" key="9">
    <source>
        <dbReference type="PROSITE" id="PS50966"/>
    </source>
</evidence>
<keyword evidence="5" id="KW-0479">Metal-binding</keyword>
<accession>A0A8B6D4R8</accession>
<feature type="domain" description="MAM" evidence="8">
    <location>
        <begin position="297"/>
        <end position="442"/>
    </location>
</feature>
<feature type="domain" description="EGF-like" evidence="7">
    <location>
        <begin position="283"/>
        <end position="320"/>
    </location>
</feature>
<proteinExistence type="predicted"/>
<dbReference type="Gene3D" id="2.10.25.10">
    <property type="entry name" value="Laminin"/>
    <property type="match status" value="3"/>
</dbReference>
<keyword evidence="6" id="KW-0812">Transmembrane</keyword>
<dbReference type="EMBL" id="UYJE01002939">
    <property type="protein sequence ID" value="VDI15062.1"/>
    <property type="molecule type" value="Genomic_DNA"/>
</dbReference>
<dbReference type="PROSITE" id="PS50966">
    <property type="entry name" value="ZF_SWIM"/>
    <property type="match status" value="1"/>
</dbReference>
<evidence type="ECO:0000256" key="1">
    <source>
        <dbReference type="ARBA" id="ARBA00022536"/>
    </source>
</evidence>